<reference evidence="3 4" key="1">
    <citation type="journal article" date="2018" name="Sci. Rep.">
        <title>Raphidocelis subcapitata (=Pseudokirchneriella subcapitata) provides an insight into genome evolution and environmental adaptations in the Sphaeropleales.</title>
        <authorList>
            <person name="Suzuki S."/>
            <person name="Yamaguchi H."/>
            <person name="Nakajima N."/>
            <person name="Kawachi M."/>
        </authorList>
    </citation>
    <scope>NUCLEOTIDE SEQUENCE [LARGE SCALE GENOMIC DNA]</scope>
    <source>
        <strain evidence="3 4">NIES-35</strain>
    </source>
</reference>
<protein>
    <submittedName>
        <fullName evidence="3">Uncharacterized protein</fullName>
    </submittedName>
</protein>
<feature type="region of interest" description="Disordered" evidence="2">
    <location>
        <begin position="67"/>
        <end position="143"/>
    </location>
</feature>
<evidence type="ECO:0000256" key="1">
    <source>
        <dbReference type="SAM" id="Coils"/>
    </source>
</evidence>
<feature type="coiled-coil region" evidence="1">
    <location>
        <begin position="870"/>
        <end position="922"/>
    </location>
</feature>
<feature type="coiled-coil region" evidence="1">
    <location>
        <begin position="313"/>
        <end position="340"/>
    </location>
</feature>
<keyword evidence="1" id="KW-0175">Coiled coil</keyword>
<evidence type="ECO:0000313" key="4">
    <source>
        <dbReference type="Proteomes" id="UP000247498"/>
    </source>
</evidence>
<dbReference type="AlphaFoldDB" id="A0A2V0PHU7"/>
<dbReference type="EMBL" id="BDRX01000084">
    <property type="protein sequence ID" value="GBF96645.1"/>
    <property type="molecule type" value="Genomic_DNA"/>
</dbReference>
<feature type="compositionally biased region" description="Low complexity" evidence="2">
    <location>
        <begin position="277"/>
        <end position="300"/>
    </location>
</feature>
<comment type="caution">
    <text evidence="3">The sequence shown here is derived from an EMBL/GenBank/DDBJ whole genome shotgun (WGS) entry which is preliminary data.</text>
</comment>
<organism evidence="3 4">
    <name type="scientific">Raphidocelis subcapitata</name>
    <dbReference type="NCBI Taxonomy" id="307507"/>
    <lineage>
        <taxon>Eukaryota</taxon>
        <taxon>Viridiplantae</taxon>
        <taxon>Chlorophyta</taxon>
        <taxon>core chlorophytes</taxon>
        <taxon>Chlorophyceae</taxon>
        <taxon>CS clade</taxon>
        <taxon>Sphaeropleales</taxon>
        <taxon>Selenastraceae</taxon>
        <taxon>Raphidocelis</taxon>
    </lineage>
</organism>
<dbReference type="PANTHER" id="PTHR45615:SF66">
    <property type="entry name" value="CARD DOMAIN-CONTAINING PROTEIN"/>
    <property type="match status" value="1"/>
</dbReference>
<feature type="coiled-coil region" evidence="1">
    <location>
        <begin position="496"/>
        <end position="817"/>
    </location>
</feature>
<feature type="compositionally biased region" description="Low complexity" evidence="2">
    <location>
        <begin position="260"/>
        <end position="269"/>
    </location>
</feature>
<feature type="region of interest" description="Disordered" evidence="2">
    <location>
        <begin position="1035"/>
        <end position="1099"/>
    </location>
</feature>
<gene>
    <name evidence="3" type="ORF">Rsub_09278</name>
</gene>
<name>A0A2V0PHU7_9CHLO</name>
<dbReference type="InParanoid" id="A0A2V0PHU7"/>
<evidence type="ECO:0000313" key="3">
    <source>
        <dbReference type="EMBL" id="GBF96645.1"/>
    </source>
</evidence>
<proteinExistence type="predicted"/>
<sequence length="1099" mass="113800">MEPASTAAHHQGGAADSSRLFTMQSMPLLGADEQLLSTRLLPAGGPDPECELAALELQQRLRACTAAGPRGGVEREEQRDKQLLESRQQQERRHHRKQHQRLDRTADGGLSSGPAAESPRRWQPRKLAEASTSGDGSSGGRIKAVWTGAGEEDDEAAIDAADAVGTSLSLLWQELEIVKNALEQECGEGAELSAGDGGQDPAVEQPEAYGEPAAEPLHVDDAGPAAGMGAAGGGDGMLASAAAYALYRAALHDESTLPLDAPPAGLLPGCSPHEGLQQEAWETPQQQQQQQQQQQPVALQQQGAGPLLDMGRTVRAVVELQEARERAARLEAQCARMEAAVQWGELERRYLEAERALATAQCRRLTVMLACQACSGGPAGGDAGGEAAAAAPATAAGSAEAARREVEAAKARATDAWAALPPSSALRALGGPQDRLREVRNLGREVVRLLEAHRRDSEQLGTRASQAARAHAAAEARCARLASRLRSVAKAASVHAGEAEAGVRAAEAERDAAREREARLQRRLELLVLDHQAAEQALRERLSESEAQAAELRDLAAAQAAGVEGARAQLVESEARVGALETELALERADAGADVQEATALRSERRALVAALEDAEARLGAAAEQIAAADRERLGLMEAADQAAAVRDAAEARAQEQRAAAEAARLQAAEAAEALAEAQAEATDARRRLIAADGELRSARSALSDASDAAAARGAAADGLGMEVARLRDELASARAEAARLTERAHAAAAAEAAASEARSEAAAARAAAARAAAAAAASDRAARALEARVAQLAADAAVAKRQASSARAEVERARGQLLGIRAEVSAWAAEGSGDEDGTSSDESACGRGTTGPEAVGRGGGGGNQRARDAAALQEQVQLLQSLLTDARAQLGEAAAERARECDEAQRREDALALEASRLRGELAVASARLDLARRRGERRVQLLAEVAAGAEAEAGRAERGAAAVREASGLQVRGLQLEVERLMQQLEEAAAVCDQDGARQRLRDARQTADDARAALCAVPAAVAGCAAGANDGCAPQAGADSGAQQQPQQQQQRQPDCDRPVGAAVAPGGGGGGRSARPSSAGLAIQGSEPAARNWRP</sequence>
<evidence type="ECO:0000256" key="2">
    <source>
        <dbReference type="SAM" id="MobiDB-lite"/>
    </source>
</evidence>
<feature type="coiled-coil region" evidence="1">
    <location>
        <begin position="973"/>
        <end position="1016"/>
    </location>
</feature>
<keyword evidence="4" id="KW-1185">Reference proteome</keyword>
<feature type="region of interest" description="Disordered" evidence="2">
    <location>
        <begin position="830"/>
        <end position="870"/>
    </location>
</feature>
<feature type="region of interest" description="Disordered" evidence="2">
    <location>
        <begin position="260"/>
        <end position="300"/>
    </location>
</feature>
<dbReference type="STRING" id="307507.A0A2V0PHU7"/>
<dbReference type="Proteomes" id="UP000247498">
    <property type="component" value="Unassembled WGS sequence"/>
</dbReference>
<accession>A0A2V0PHU7</accession>
<dbReference type="PANTHER" id="PTHR45615">
    <property type="entry name" value="MYOSIN HEAVY CHAIN, NON-MUSCLE"/>
    <property type="match status" value="1"/>
</dbReference>
<feature type="compositionally biased region" description="Low complexity" evidence="2">
    <location>
        <begin position="1035"/>
        <end position="1068"/>
    </location>
</feature>
<feature type="compositionally biased region" description="Basic and acidic residues" evidence="2">
    <location>
        <begin position="72"/>
        <end position="91"/>
    </location>
</feature>